<keyword evidence="2" id="KW-1185">Reference proteome</keyword>
<dbReference type="AlphaFoldDB" id="A0A9D5M111"/>
<evidence type="ECO:0000313" key="2">
    <source>
        <dbReference type="Proteomes" id="UP000806542"/>
    </source>
</evidence>
<gene>
    <name evidence="1" type="ORF">INF28_09305</name>
</gene>
<dbReference type="EMBL" id="JADCKB010000020">
    <property type="protein sequence ID" value="MBE5040657.1"/>
    <property type="molecule type" value="Genomic_DNA"/>
</dbReference>
<accession>A0A9D5M111</accession>
<organism evidence="1 2">
    <name type="scientific">Ructibacterium gallinarum</name>
    <dbReference type="NCBI Taxonomy" id="2779355"/>
    <lineage>
        <taxon>Bacteria</taxon>
        <taxon>Bacillati</taxon>
        <taxon>Bacillota</taxon>
        <taxon>Clostridia</taxon>
        <taxon>Eubacteriales</taxon>
        <taxon>Oscillospiraceae</taxon>
        <taxon>Ructibacterium</taxon>
    </lineage>
</organism>
<sequence length="105" mass="11714">MHSCAIKSAVLAVTAMPQRLPAIERMGSLCSRPKNTYIEPVSPPSGSRRKDKRLLIQEKQKEASKKGLLPFIWQKKFQSAEKPGYTGTADPAVLKNSDQWEGNIF</sequence>
<comment type="caution">
    <text evidence="1">The sequence shown here is derived from an EMBL/GenBank/DDBJ whole genome shotgun (WGS) entry which is preliminary data.</text>
</comment>
<reference evidence="1" key="1">
    <citation type="submission" date="2020-10" db="EMBL/GenBank/DDBJ databases">
        <title>ChiBAC.</title>
        <authorList>
            <person name="Zenner C."/>
            <person name="Hitch T.C.A."/>
            <person name="Clavel T."/>
        </authorList>
    </citation>
    <scope>NUCLEOTIDE SEQUENCE</scope>
    <source>
        <strain evidence="1">DSM 107454</strain>
    </source>
</reference>
<dbReference type="RefSeq" id="WP_226393211.1">
    <property type="nucleotide sequence ID" value="NZ_JADCKB010000020.1"/>
</dbReference>
<protein>
    <submittedName>
        <fullName evidence="1">Uncharacterized protein</fullName>
    </submittedName>
</protein>
<name>A0A9D5M111_9FIRM</name>
<evidence type="ECO:0000313" key="1">
    <source>
        <dbReference type="EMBL" id="MBE5040657.1"/>
    </source>
</evidence>
<dbReference type="Proteomes" id="UP000806542">
    <property type="component" value="Unassembled WGS sequence"/>
</dbReference>
<proteinExistence type="predicted"/>